<sequence>MTRLFTLLLFAQLLAGLFMAAQFYFLTLQDGVRDFQDKRLKSAANPSDAISRTGENLRFKEGQLYNEVRKSHVQTSRRLYLTYQPPDGGWNNHRIALENAIILAKLLNRTLIVHPVASHDMAISLRKKRLAQWKNLEKRSGINWVYNHMSDRDLVPISRVLDLGRIRSIVEVFEVRTNHLTFRDEFSHLKWHYVCHSDALGFWVDSIPAGNESVTRGIAFVPNNSSRSVRACPVETVLLKHANKPVIRRILEELQNVQADVIYLSQDTSYKANVQFFHMKDALKAQQWILSSMWLSPHVYNRAFQILAILPKPFNAIHVRRTDHRVSSSEAPSYWLHNMARQNFLNVSTALYVATDERDKNWFTPFSKAGYQLYFSDEFFESSGRSYDMDIRGLYDQLVCVHAKLFVGSKSSSFSGFIYRSRKEVMIKDGLILSHMPIGWLGHRLKSS</sequence>
<dbReference type="EMBL" id="CALNXI010000075">
    <property type="protein sequence ID" value="CAH3017978.1"/>
    <property type="molecule type" value="Genomic_DNA"/>
</dbReference>
<organism evidence="7 8">
    <name type="scientific">Porites evermanni</name>
    <dbReference type="NCBI Taxonomy" id="104178"/>
    <lineage>
        <taxon>Eukaryota</taxon>
        <taxon>Metazoa</taxon>
        <taxon>Cnidaria</taxon>
        <taxon>Anthozoa</taxon>
        <taxon>Hexacorallia</taxon>
        <taxon>Scleractinia</taxon>
        <taxon>Fungiina</taxon>
        <taxon>Poritidae</taxon>
        <taxon>Porites</taxon>
    </lineage>
</organism>
<proteinExistence type="predicted"/>
<name>A0ABN8LQK4_9CNID</name>
<keyword evidence="3" id="KW-0294">Fucose metabolism</keyword>
<keyword evidence="4" id="KW-0119">Carbohydrate metabolism</keyword>
<accession>A0ABN8LQK4</accession>
<comment type="caution">
    <text evidence="7">The sequence shown here is derived from an EMBL/GenBank/DDBJ whole genome shotgun (WGS) entry which is preliminary data.</text>
</comment>
<evidence type="ECO:0000256" key="6">
    <source>
        <dbReference type="ARBA" id="ARBA00048647"/>
    </source>
</evidence>
<dbReference type="Gene3D" id="3.40.50.11350">
    <property type="match status" value="1"/>
</dbReference>
<evidence type="ECO:0000256" key="4">
    <source>
        <dbReference type="ARBA" id="ARBA00023277"/>
    </source>
</evidence>
<evidence type="ECO:0000256" key="2">
    <source>
        <dbReference type="ARBA" id="ARBA00022679"/>
    </source>
</evidence>
<keyword evidence="2" id="KW-0808">Transferase</keyword>
<dbReference type="EC" id="2.4.1.221" evidence="1"/>
<dbReference type="InterPro" id="IPR019378">
    <property type="entry name" value="GDP-Fuc_O-FucTrfase"/>
</dbReference>
<evidence type="ECO:0000256" key="3">
    <source>
        <dbReference type="ARBA" id="ARBA00023253"/>
    </source>
</evidence>
<comment type="catalytic activity">
    <reaction evidence="5">
        <text>L-threonyl-[protein] + GDP-beta-L-fucose = 3-O-(alpha-L-fucosyl)-L-threonyl-[protein] + GDP + H(+)</text>
        <dbReference type="Rhea" id="RHEA:70491"/>
        <dbReference type="Rhea" id="RHEA-COMP:11060"/>
        <dbReference type="Rhea" id="RHEA-COMP:17915"/>
        <dbReference type="ChEBI" id="CHEBI:15378"/>
        <dbReference type="ChEBI" id="CHEBI:30013"/>
        <dbReference type="ChEBI" id="CHEBI:57273"/>
        <dbReference type="ChEBI" id="CHEBI:58189"/>
        <dbReference type="ChEBI" id="CHEBI:189631"/>
        <dbReference type="EC" id="2.4.1.221"/>
    </reaction>
    <physiologicalReaction direction="left-to-right" evidence="5">
        <dbReference type="Rhea" id="RHEA:70492"/>
    </physiologicalReaction>
</comment>
<reference evidence="7 8" key="1">
    <citation type="submission" date="2022-05" db="EMBL/GenBank/DDBJ databases">
        <authorList>
            <consortium name="Genoscope - CEA"/>
            <person name="William W."/>
        </authorList>
    </citation>
    <scope>NUCLEOTIDE SEQUENCE [LARGE SCALE GENOMIC DNA]</scope>
</reference>
<keyword evidence="8" id="KW-1185">Reference proteome</keyword>
<evidence type="ECO:0000313" key="7">
    <source>
        <dbReference type="EMBL" id="CAH3017978.1"/>
    </source>
</evidence>
<evidence type="ECO:0000256" key="5">
    <source>
        <dbReference type="ARBA" id="ARBA00047273"/>
    </source>
</evidence>
<dbReference type="PANTHER" id="PTHR31469">
    <property type="entry name" value="OS07G0633600 PROTEIN"/>
    <property type="match status" value="1"/>
</dbReference>
<comment type="catalytic activity">
    <reaction evidence="6">
        <text>L-seryl-[protein] + GDP-beta-L-fucose = 3-O-(alpha-L-fucosyl)-L-seryl-[protein] + GDP + H(+)</text>
        <dbReference type="Rhea" id="RHEA:63644"/>
        <dbReference type="Rhea" id="RHEA-COMP:9863"/>
        <dbReference type="Rhea" id="RHEA-COMP:17914"/>
        <dbReference type="ChEBI" id="CHEBI:15378"/>
        <dbReference type="ChEBI" id="CHEBI:29999"/>
        <dbReference type="ChEBI" id="CHEBI:57273"/>
        <dbReference type="ChEBI" id="CHEBI:58189"/>
        <dbReference type="ChEBI" id="CHEBI:189632"/>
        <dbReference type="EC" id="2.4.1.221"/>
    </reaction>
    <physiologicalReaction direction="left-to-right" evidence="6">
        <dbReference type="Rhea" id="RHEA:63645"/>
    </physiologicalReaction>
</comment>
<evidence type="ECO:0000313" key="8">
    <source>
        <dbReference type="Proteomes" id="UP001159427"/>
    </source>
</evidence>
<dbReference type="PANTHER" id="PTHR31469:SF8">
    <property type="entry name" value="OS07G0641000 PROTEIN"/>
    <property type="match status" value="1"/>
</dbReference>
<dbReference type="Proteomes" id="UP001159427">
    <property type="component" value="Unassembled WGS sequence"/>
</dbReference>
<protein>
    <recommendedName>
        <fullName evidence="1">peptide-O-fucosyltransferase</fullName>
        <ecNumber evidence="1">2.4.1.221</ecNumber>
    </recommendedName>
</protein>
<evidence type="ECO:0000256" key="1">
    <source>
        <dbReference type="ARBA" id="ARBA00012196"/>
    </source>
</evidence>
<dbReference type="Pfam" id="PF10250">
    <property type="entry name" value="O-FucT"/>
    <property type="match status" value="1"/>
</dbReference>
<gene>
    <name evidence="7" type="ORF">PEVE_00040673</name>
</gene>